<protein>
    <submittedName>
        <fullName evidence="1">Uncharacterized protein</fullName>
    </submittedName>
</protein>
<comment type="caution">
    <text evidence="1">The sequence shown here is derived from an EMBL/GenBank/DDBJ whole genome shotgun (WGS) entry which is preliminary data.</text>
</comment>
<evidence type="ECO:0000313" key="2">
    <source>
        <dbReference type="Proteomes" id="UP000530928"/>
    </source>
</evidence>
<reference evidence="1 2" key="1">
    <citation type="submission" date="2020-07" db="EMBL/GenBank/DDBJ databases">
        <title>Genomic Encyclopedia of Type Strains, Phase IV (KMG-IV): sequencing the most valuable type-strain genomes for metagenomic binning, comparative biology and taxonomic classification.</title>
        <authorList>
            <person name="Goeker M."/>
        </authorList>
    </citation>
    <scope>NUCLEOTIDE SEQUENCE [LARGE SCALE GENOMIC DNA]</scope>
    <source>
        <strain evidence="1 2">DSM 45533</strain>
    </source>
</reference>
<evidence type="ECO:0000313" key="1">
    <source>
        <dbReference type="EMBL" id="MBA2895443.1"/>
    </source>
</evidence>
<proteinExistence type="predicted"/>
<accession>A0A7W0CQP1</accession>
<organism evidence="1 2">
    <name type="scientific">Nonomuraea soli</name>
    <dbReference type="NCBI Taxonomy" id="1032476"/>
    <lineage>
        <taxon>Bacteria</taxon>
        <taxon>Bacillati</taxon>
        <taxon>Actinomycetota</taxon>
        <taxon>Actinomycetes</taxon>
        <taxon>Streptosporangiales</taxon>
        <taxon>Streptosporangiaceae</taxon>
        <taxon>Nonomuraea</taxon>
    </lineage>
</organism>
<keyword evidence="2" id="KW-1185">Reference proteome</keyword>
<dbReference type="EMBL" id="JACDUR010000007">
    <property type="protein sequence ID" value="MBA2895443.1"/>
    <property type="molecule type" value="Genomic_DNA"/>
</dbReference>
<dbReference type="Proteomes" id="UP000530928">
    <property type="component" value="Unassembled WGS sequence"/>
</dbReference>
<sequence>MDAEVGVGGVGDRVVDVDAPALGGVGDGDLVASVVVEVADRDLVVAVVLEPGVIHPQIGMRQPRRAAEQVRAVVMVRVGHVVDLDQDGLAAGARAQRGQVHGQAAVRALDPLQLDLVGDAVVVDVAGGEHG</sequence>
<name>A0A7W0CQP1_9ACTN</name>
<gene>
    <name evidence="1" type="ORF">HNR30_006829</name>
</gene>
<dbReference type="AlphaFoldDB" id="A0A7W0CQP1"/>